<name>A0A967B5F6_9PROT</name>
<keyword evidence="1" id="KW-0812">Transmembrane</keyword>
<keyword evidence="3" id="KW-1185">Reference proteome</keyword>
<dbReference type="AlphaFoldDB" id="A0A967B5F6"/>
<dbReference type="RefSeq" id="WP_166313283.1">
    <property type="nucleotide sequence ID" value="NZ_WOTH01000005.1"/>
</dbReference>
<evidence type="ECO:0000256" key="1">
    <source>
        <dbReference type="SAM" id="Phobius"/>
    </source>
</evidence>
<gene>
    <name evidence="2" type="ORF">GOB87_04110</name>
</gene>
<evidence type="ECO:0000313" key="2">
    <source>
        <dbReference type="EMBL" id="NHO53145.1"/>
    </source>
</evidence>
<keyword evidence="1" id="KW-1133">Transmembrane helix</keyword>
<evidence type="ECO:0000313" key="3">
    <source>
        <dbReference type="Proteomes" id="UP000597459"/>
    </source>
</evidence>
<proteinExistence type="predicted"/>
<comment type="caution">
    <text evidence="2">The sequence shown here is derived from an EMBL/GenBank/DDBJ whole genome shotgun (WGS) entry which is preliminary data.</text>
</comment>
<reference evidence="2" key="1">
    <citation type="submission" date="2019-11" db="EMBL/GenBank/DDBJ databases">
        <title>Description of new Acetobacter species.</title>
        <authorList>
            <person name="Cleenwerck I."/>
            <person name="Sombolestani A.S."/>
        </authorList>
    </citation>
    <scope>NUCLEOTIDE SEQUENCE</scope>
    <source>
        <strain evidence="2">LMG 1626</strain>
    </source>
</reference>
<dbReference type="Proteomes" id="UP000597459">
    <property type="component" value="Unassembled WGS sequence"/>
</dbReference>
<protein>
    <submittedName>
        <fullName evidence="2">Uncharacterized protein</fullName>
    </submittedName>
</protein>
<feature type="transmembrane region" description="Helical" evidence="1">
    <location>
        <begin position="49"/>
        <end position="66"/>
    </location>
</feature>
<feature type="transmembrane region" description="Helical" evidence="1">
    <location>
        <begin position="12"/>
        <end position="37"/>
    </location>
</feature>
<organism evidence="2 3">
    <name type="scientific">Acetobacter estunensis</name>
    <dbReference type="NCBI Taxonomy" id="104097"/>
    <lineage>
        <taxon>Bacteria</taxon>
        <taxon>Pseudomonadati</taxon>
        <taxon>Pseudomonadota</taxon>
        <taxon>Alphaproteobacteria</taxon>
        <taxon>Acetobacterales</taxon>
        <taxon>Acetobacteraceae</taxon>
        <taxon>Acetobacter</taxon>
    </lineage>
</organism>
<accession>A0A967B5F6</accession>
<sequence length="67" mass="7162">MKQIRRSPLTTTVIVRIMACVLGIMLLVFAAKFVAILPDVMPGVAAGRLLMVVLGTILLLGSIWIGV</sequence>
<dbReference type="EMBL" id="WOTH01000005">
    <property type="protein sequence ID" value="NHO53145.1"/>
    <property type="molecule type" value="Genomic_DNA"/>
</dbReference>
<keyword evidence="1" id="KW-0472">Membrane</keyword>